<dbReference type="Proteomes" id="UP001596501">
    <property type="component" value="Unassembled WGS sequence"/>
</dbReference>
<accession>A0ABW2QEU0</accession>
<comment type="caution">
    <text evidence="3">The sequence shown here is derived from an EMBL/GenBank/DDBJ whole genome shotgun (WGS) entry which is preliminary data.</text>
</comment>
<sequence length="547" mass="57830">MQPTSDPTAPAAAAGLGDEQDNAQPLEGAGTLAGLLRRMRHQTDFPAMSESVVRVQALAGSETESLNSLTNEILKDVALTQKLLRLVNSAQFAHTGGGISTVSRAVSLIGFAGIRNLAMSLLLLEHMQDKAHAQQLRTEFLRSLLAASLASDLCPVVREGEEAFIGALFQNLGRMLAGFYLPDEARRVREAVAAGESEVAAALKVLRLDYEALGLGVARAWGLPGPIQRLMSRPAGRPPLRLLADNADRLRWLVLAANEAADVVLAHDEIALPPKLQRLAQQYAASLGLEADHVVQSVHLARDRLAQTAEALGIAVLPQSPAARLARRLPPPPSAVTEPGAEPLHGEDAPDTLSGLALTASPPAPQASTATADAVAVGLLSTGIQEVTQALADGAALNDVLRMVLETLFRALGCRRVLLCLRDASGQQLLGRMGLGEEATEVARRFKLPLQGANDLFSLVCNKGVDTLISDASAPNVAQRLPAWYHEQIGAPCFLLLPMQFKGAPLGLIYADTNTAGAIVLGEQALALVKTLRNQAVMAFRQTRVGG</sequence>
<dbReference type="InterPro" id="IPR052340">
    <property type="entry name" value="RNase_Y/CdgJ"/>
</dbReference>
<dbReference type="EMBL" id="JBHTCA010000001">
    <property type="protein sequence ID" value="MFC7407536.1"/>
    <property type="molecule type" value="Genomic_DNA"/>
</dbReference>
<dbReference type="SUPFAM" id="SSF109604">
    <property type="entry name" value="HD-domain/PDEase-like"/>
    <property type="match status" value="1"/>
</dbReference>
<dbReference type="Gene3D" id="3.30.450.40">
    <property type="match status" value="1"/>
</dbReference>
<dbReference type="InterPro" id="IPR003018">
    <property type="entry name" value="GAF"/>
</dbReference>
<feature type="compositionally biased region" description="Low complexity" evidence="1">
    <location>
        <begin position="356"/>
        <end position="365"/>
    </location>
</feature>
<dbReference type="Pfam" id="PF01590">
    <property type="entry name" value="GAF"/>
    <property type="match status" value="1"/>
</dbReference>
<gene>
    <name evidence="3" type="ORF">ACFQPB_01535</name>
</gene>
<dbReference type="PROSITE" id="PS51833">
    <property type="entry name" value="HDOD"/>
    <property type="match status" value="1"/>
</dbReference>
<keyword evidence="4" id="KW-1185">Reference proteome</keyword>
<dbReference type="PANTHER" id="PTHR33525">
    <property type="match status" value="1"/>
</dbReference>
<evidence type="ECO:0000256" key="1">
    <source>
        <dbReference type="SAM" id="MobiDB-lite"/>
    </source>
</evidence>
<dbReference type="SUPFAM" id="SSF55781">
    <property type="entry name" value="GAF domain-like"/>
    <property type="match status" value="1"/>
</dbReference>
<feature type="region of interest" description="Disordered" evidence="1">
    <location>
        <begin position="1"/>
        <end position="24"/>
    </location>
</feature>
<feature type="domain" description="HDOD" evidence="2">
    <location>
        <begin position="45"/>
        <end position="237"/>
    </location>
</feature>
<name>A0ABW2QEU0_9BURK</name>
<dbReference type="PANTHER" id="PTHR33525:SF3">
    <property type="entry name" value="RIBONUCLEASE Y"/>
    <property type="match status" value="1"/>
</dbReference>
<organism evidence="3 4">
    <name type="scientific">Hydrogenophaga atypica</name>
    <dbReference type="NCBI Taxonomy" id="249409"/>
    <lineage>
        <taxon>Bacteria</taxon>
        <taxon>Pseudomonadati</taxon>
        <taxon>Pseudomonadota</taxon>
        <taxon>Betaproteobacteria</taxon>
        <taxon>Burkholderiales</taxon>
        <taxon>Comamonadaceae</taxon>
        <taxon>Hydrogenophaga</taxon>
    </lineage>
</organism>
<evidence type="ECO:0000259" key="2">
    <source>
        <dbReference type="PROSITE" id="PS51833"/>
    </source>
</evidence>
<evidence type="ECO:0000313" key="3">
    <source>
        <dbReference type="EMBL" id="MFC7407536.1"/>
    </source>
</evidence>
<dbReference type="RefSeq" id="WP_382219218.1">
    <property type="nucleotide sequence ID" value="NZ_JBHTCA010000001.1"/>
</dbReference>
<proteinExistence type="predicted"/>
<dbReference type="InterPro" id="IPR013976">
    <property type="entry name" value="HDOD"/>
</dbReference>
<reference evidence="4" key="1">
    <citation type="journal article" date="2019" name="Int. J. Syst. Evol. Microbiol.">
        <title>The Global Catalogue of Microorganisms (GCM) 10K type strain sequencing project: providing services to taxonomists for standard genome sequencing and annotation.</title>
        <authorList>
            <consortium name="The Broad Institute Genomics Platform"/>
            <consortium name="The Broad Institute Genome Sequencing Center for Infectious Disease"/>
            <person name="Wu L."/>
            <person name="Ma J."/>
        </authorList>
    </citation>
    <scope>NUCLEOTIDE SEQUENCE [LARGE SCALE GENOMIC DNA]</scope>
    <source>
        <strain evidence="4">CGMCC 1.12371</strain>
    </source>
</reference>
<feature type="region of interest" description="Disordered" evidence="1">
    <location>
        <begin position="327"/>
        <end position="365"/>
    </location>
</feature>
<protein>
    <submittedName>
        <fullName evidence="3">HDOD domain-containing protein</fullName>
    </submittedName>
</protein>
<dbReference type="Gene3D" id="1.10.3210.10">
    <property type="entry name" value="Hypothetical protein af1432"/>
    <property type="match status" value="1"/>
</dbReference>
<dbReference type="Pfam" id="PF08668">
    <property type="entry name" value="HDOD"/>
    <property type="match status" value="1"/>
</dbReference>
<evidence type="ECO:0000313" key="4">
    <source>
        <dbReference type="Proteomes" id="UP001596501"/>
    </source>
</evidence>
<dbReference type="InterPro" id="IPR029016">
    <property type="entry name" value="GAF-like_dom_sf"/>
</dbReference>